<reference evidence="2" key="2">
    <citation type="journal article" date="2024" name="Plant">
        <title>Genomic evolution and insights into agronomic trait innovations of Sesamum species.</title>
        <authorList>
            <person name="Miao H."/>
            <person name="Wang L."/>
            <person name="Qu L."/>
            <person name="Liu H."/>
            <person name="Sun Y."/>
            <person name="Le M."/>
            <person name="Wang Q."/>
            <person name="Wei S."/>
            <person name="Zheng Y."/>
            <person name="Lin W."/>
            <person name="Duan Y."/>
            <person name="Cao H."/>
            <person name="Xiong S."/>
            <person name="Wang X."/>
            <person name="Wei L."/>
            <person name="Li C."/>
            <person name="Ma Q."/>
            <person name="Ju M."/>
            <person name="Zhao R."/>
            <person name="Li G."/>
            <person name="Mu C."/>
            <person name="Tian Q."/>
            <person name="Mei H."/>
            <person name="Zhang T."/>
            <person name="Gao T."/>
            <person name="Zhang H."/>
        </authorList>
    </citation>
    <scope>NUCLEOTIDE SEQUENCE</scope>
    <source>
        <strain evidence="2">3651</strain>
    </source>
</reference>
<evidence type="ECO:0000256" key="1">
    <source>
        <dbReference type="SAM" id="MobiDB-lite"/>
    </source>
</evidence>
<keyword evidence="3" id="KW-1185">Reference proteome</keyword>
<reference evidence="2" key="1">
    <citation type="submission" date="2020-06" db="EMBL/GenBank/DDBJ databases">
        <authorList>
            <person name="Li T."/>
            <person name="Hu X."/>
            <person name="Zhang T."/>
            <person name="Song X."/>
            <person name="Zhang H."/>
            <person name="Dai N."/>
            <person name="Sheng W."/>
            <person name="Hou X."/>
            <person name="Wei L."/>
        </authorList>
    </citation>
    <scope>NUCLEOTIDE SEQUENCE</scope>
    <source>
        <strain evidence="2">3651</strain>
        <tissue evidence="2">Leaf</tissue>
    </source>
</reference>
<protein>
    <submittedName>
        <fullName evidence="2">Uncharacterized protein</fullName>
    </submittedName>
</protein>
<feature type="compositionally biased region" description="Basic and acidic residues" evidence="1">
    <location>
        <begin position="69"/>
        <end position="86"/>
    </location>
</feature>
<sequence length="129" mass="13979">MEKTNIDFSVNHCLNCKALSPLVPIRIVSDNPVVVDDHRKGILLEADANGERLGVAGDGEETSAADSSRPVRVDRGGDLSGRKSEENPSPTGCQIEIQIFEQNAISVGTKNISKRKANHATLKKTYLPR</sequence>
<evidence type="ECO:0000313" key="3">
    <source>
        <dbReference type="Proteomes" id="UP001293254"/>
    </source>
</evidence>
<comment type="caution">
    <text evidence="2">The sequence shown here is derived from an EMBL/GenBank/DDBJ whole genome shotgun (WGS) entry which is preliminary data.</text>
</comment>
<organism evidence="2 3">
    <name type="scientific">Sesamum alatum</name>
    <dbReference type="NCBI Taxonomy" id="300844"/>
    <lineage>
        <taxon>Eukaryota</taxon>
        <taxon>Viridiplantae</taxon>
        <taxon>Streptophyta</taxon>
        <taxon>Embryophyta</taxon>
        <taxon>Tracheophyta</taxon>
        <taxon>Spermatophyta</taxon>
        <taxon>Magnoliopsida</taxon>
        <taxon>eudicotyledons</taxon>
        <taxon>Gunneridae</taxon>
        <taxon>Pentapetalae</taxon>
        <taxon>asterids</taxon>
        <taxon>lamiids</taxon>
        <taxon>Lamiales</taxon>
        <taxon>Pedaliaceae</taxon>
        <taxon>Sesamum</taxon>
    </lineage>
</organism>
<name>A0AAE1XUR3_9LAMI</name>
<gene>
    <name evidence="2" type="ORF">Salat_2251700</name>
</gene>
<feature type="region of interest" description="Disordered" evidence="1">
    <location>
        <begin position="53"/>
        <end position="92"/>
    </location>
</feature>
<dbReference type="EMBL" id="JACGWO010000009">
    <property type="protein sequence ID" value="KAK4418389.1"/>
    <property type="molecule type" value="Genomic_DNA"/>
</dbReference>
<dbReference type="Proteomes" id="UP001293254">
    <property type="component" value="Unassembled WGS sequence"/>
</dbReference>
<proteinExistence type="predicted"/>
<dbReference type="AlphaFoldDB" id="A0AAE1XUR3"/>
<accession>A0AAE1XUR3</accession>
<evidence type="ECO:0000313" key="2">
    <source>
        <dbReference type="EMBL" id="KAK4418389.1"/>
    </source>
</evidence>